<dbReference type="RefSeq" id="XP_020301823.1">
    <property type="nucleotide sequence ID" value="XM_020447997.1"/>
</dbReference>
<dbReference type="Proteomes" id="UP000095285">
    <property type="component" value="Unassembled WGS sequence"/>
</dbReference>
<proteinExistence type="predicted"/>
<dbReference type="GeneID" id="9947140"/>
<dbReference type="PANTHER" id="PTHR21678">
    <property type="entry name" value="GROWTH INHIBITION AND DIFFERENTIATION RELATED PROTEIN 88"/>
    <property type="match status" value="1"/>
</dbReference>
<dbReference type="WBParaSite" id="EN70_1331">
    <property type="protein sequence ID" value="EN70_1331"/>
    <property type="gene ID" value="EN70_1331"/>
</dbReference>
<dbReference type="KEGG" id="loa:LOAG_09695"/>
<accession>A0A1S0TSL3</accession>
<evidence type="ECO:0000313" key="2">
    <source>
        <dbReference type="Proteomes" id="UP000095285"/>
    </source>
</evidence>
<reference evidence="1 2" key="1">
    <citation type="submission" date="2012-04" db="EMBL/GenBank/DDBJ databases">
        <title>The Genome Sequence of Loa loa.</title>
        <authorList>
            <consortium name="The Broad Institute Genome Sequencing Platform"/>
            <consortium name="Broad Institute Genome Sequencing Center for Infectious Disease"/>
            <person name="Nutman T.B."/>
            <person name="Fink D.L."/>
            <person name="Russ C."/>
            <person name="Young S."/>
            <person name="Zeng Q."/>
            <person name="Gargeya S."/>
            <person name="Alvarado L."/>
            <person name="Berlin A."/>
            <person name="Chapman S.B."/>
            <person name="Chen Z."/>
            <person name="Freedman E."/>
            <person name="Gellesch M."/>
            <person name="Goldberg J."/>
            <person name="Griggs A."/>
            <person name="Gujja S."/>
            <person name="Heilman E.R."/>
            <person name="Heiman D."/>
            <person name="Howarth C."/>
            <person name="Mehta T."/>
            <person name="Neiman D."/>
            <person name="Pearson M."/>
            <person name="Roberts A."/>
            <person name="Saif S."/>
            <person name="Shea T."/>
            <person name="Shenoy N."/>
            <person name="Sisk P."/>
            <person name="Stolte C."/>
            <person name="Sykes S."/>
            <person name="White J."/>
            <person name="Yandava C."/>
            <person name="Haas B."/>
            <person name="Henn M.R."/>
            <person name="Nusbaum C."/>
            <person name="Birren B."/>
        </authorList>
    </citation>
    <scope>NUCLEOTIDE SEQUENCE [LARGE SCALE GENOMIC DNA]</scope>
</reference>
<evidence type="ECO:0000313" key="1">
    <source>
        <dbReference type="EMBL" id="EFO18795.2"/>
    </source>
</evidence>
<evidence type="ECO:0000313" key="3">
    <source>
        <dbReference type="WBParaSite" id="EN70_1331"/>
    </source>
</evidence>
<reference evidence="3" key="2">
    <citation type="submission" date="2016-11" db="UniProtKB">
        <authorList>
            <consortium name="WormBaseParasite"/>
        </authorList>
    </citation>
    <scope>IDENTIFICATION</scope>
</reference>
<dbReference type="GO" id="GO:0003676">
    <property type="term" value="F:nucleic acid binding"/>
    <property type="evidence" value="ECO:0007669"/>
    <property type="project" value="InterPro"/>
</dbReference>
<dbReference type="InterPro" id="IPR039884">
    <property type="entry name" value="R3HC1/R3HCL"/>
</dbReference>
<sequence length="672" mass="73599">MWCNELTGRKPSCTAICGVSRRGASMTNYGSFAQGDGFFTDERSRIDEEDFASTGQQLPSSNAVKQLPATSFGQNFPPCTSQNIGNLQLPNEDICAPDLEDVRRAAKRFIETTISNTYGLQEQFVEKWDIYSGDVEDAEFAHVLDNLPTSYDDFESKELHLKLERNLSSPLMTCQSPNADSGRVSAGSSLTKSSNMYLCDAGSNPPDADDLEVAMINQSFEEQQKQTKLYASPGLKDLFYSQPNTTEDRVAVKNFDKEAINTAKHSLLIASDTHKNNCSEGPLFPTDLLLTGVSTNSIISKESLTGGSPWSVCKEKFAKTELGTLAAIKSSDIQEVASNSISPKANTGFGSASQEAFGSSLVAMKTMSASMGSQHVKGPQDTSSTSVADDSMDATEALAVDVVESLFDRSALAETSCTTDFDNQDLVKCNNENDVLKSGSSELISLTELMDGKKKQKSVGEEKRKDEAVVSSSGAVDSWEELDNDDYSFKLVNEIEIAMCKVKIRKPKINYFTGPPVDPWDDNLLPHVLEAFNLPVRFTEDDVKQELAKHDCADVAIHPVDDTHCLVVFASKNAALQAMIAVRQRQSIAKVRLRSLCDATRATQEKARKYEALLRPHKQRPQTTPLVARRLVEGALGKRSNVSAQQISNERKQLKDAKDLKQAKAAIWEDGP</sequence>
<dbReference type="InterPro" id="IPR035979">
    <property type="entry name" value="RBD_domain_sf"/>
</dbReference>
<dbReference type="OMA" id="DDTHCLV"/>
<accession>A0A1I7VDJ8</accession>
<keyword evidence="2" id="KW-1185">Reference proteome</keyword>
<dbReference type="PANTHER" id="PTHR21678:SF0">
    <property type="entry name" value="C3H1-TYPE DOMAIN-CONTAINING PROTEIN"/>
    <property type="match status" value="1"/>
</dbReference>
<name>A0A1I7VDJ8_LOALO</name>
<gene>
    <name evidence="1 3" type="ORF">LOAG_09695</name>
</gene>
<dbReference type="SUPFAM" id="SSF54928">
    <property type="entry name" value="RNA-binding domain, RBD"/>
    <property type="match status" value="1"/>
</dbReference>
<dbReference type="AlphaFoldDB" id="A0A1I7VDJ8"/>
<dbReference type="EMBL" id="JH712222">
    <property type="protein sequence ID" value="EFO18795.2"/>
    <property type="molecule type" value="Genomic_DNA"/>
</dbReference>
<protein>
    <submittedName>
        <fullName evidence="3">Clathrin_bdg domain-containing protein</fullName>
    </submittedName>
</protein>
<dbReference type="Gene3D" id="3.30.70.330">
    <property type="match status" value="1"/>
</dbReference>
<dbReference type="CTD" id="9947140"/>
<organism evidence="2 3">
    <name type="scientific">Loa loa</name>
    <name type="common">Eye worm</name>
    <name type="synonym">Filaria loa</name>
    <dbReference type="NCBI Taxonomy" id="7209"/>
    <lineage>
        <taxon>Eukaryota</taxon>
        <taxon>Metazoa</taxon>
        <taxon>Ecdysozoa</taxon>
        <taxon>Nematoda</taxon>
        <taxon>Chromadorea</taxon>
        <taxon>Rhabditida</taxon>
        <taxon>Spirurina</taxon>
        <taxon>Spiruromorpha</taxon>
        <taxon>Filarioidea</taxon>
        <taxon>Onchocercidae</taxon>
        <taxon>Loa</taxon>
    </lineage>
</organism>
<dbReference type="InterPro" id="IPR012677">
    <property type="entry name" value="Nucleotide-bd_a/b_plait_sf"/>
</dbReference>
<dbReference type="OrthoDB" id="5418203at2759"/>
<dbReference type="eggNOG" id="KOG4483">
    <property type="taxonomic scope" value="Eukaryota"/>
</dbReference>